<sequence>MFNSAKKEQKPRKSWLYEMSVDLTFRDEMIISPELIDLTKTVEGSELPNNLLSNFLTKNEDYKYIYPRVSDKEVVIKHIWSEILSDEIGIQFDMSLSHRVKVRADTLEQAEVKAHRAYQNDSDIYHTVENLKLLDKVIIERINFIEKTETPIYPDEKDY</sequence>
<dbReference type="EMBL" id="AUSW01000006">
    <property type="protein sequence ID" value="ERL56977.1"/>
    <property type="molecule type" value="Genomic_DNA"/>
</dbReference>
<reference evidence="1 2" key="1">
    <citation type="journal article" date="2013" name="Genome Announc.">
        <title>Draft Genome Sequence of Psychrobacter aquaticus Strain CMS 56T, Isolated from a Cyanobacterial Mat Sample Collected from Water Bodies in the McMurdo Dry Valley Region of Antarctica.</title>
        <authorList>
            <person name="Reddy G.S."/>
            <person name="Ara S."/>
            <person name="Singh A."/>
            <person name="Kumar Pinnaka A."/>
            <person name="Shivaji S."/>
        </authorList>
    </citation>
    <scope>NUCLEOTIDE SEQUENCE [LARGE SCALE GENOMIC DNA]</scope>
    <source>
        <strain evidence="1 2">CMS 56</strain>
    </source>
</reference>
<gene>
    <name evidence="1" type="ORF">M917_0174</name>
</gene>
<proteinExistence type="predicted"/>
<protein>
    <submittedName>
        <fullName evidence="1">Uncharacterized protein</fullName>
    </submittedName>
</protein>
<dbReference type="AlphaFoldDB" id="U4T6F6"/>
<dbReference type="RefSeq" id="WP_021812850.1">
    <property type="nucleotide sequence ID" value="NZ_AUSW01000006.1"/>
</dbReference>
<name>U4T6F6_9GAMM</name>
<dbReference type="Proteomes" id="UP000016761">
    <property type="component" value="Unassembled WGS sequence"/>
</dbReference>
<accession>U4T6F6</accession>
<dbReference type="PATRIC" id="fig|1354303.4.peg.175"/>
<organism evidence="1 2">
    <name type="scientific">Psychrobacter aquaticus CMS 56</name>
    <dbReference type="NCBI Taxonomy" id="1354303"/>
    <lineage>
        <taxon>Bacteria</taxon>
        <taxon>Pseudomonadati</taxon>
        <taxon>Pseudomonadota</taxon>
        <taxon>Gammaproteobacteria</taxon>
        <taxon>Moraxellales</taxon>
        <taxon>Moraxellaceae</taxon>
        <taxon>Psychrobacter</taxon>
    </lineage>
</organism>
<comment type="caution">
    <text evidence="1">The sequence shown here is derived from an EMBL/GenBank/DDBJ whole genome shotgun (WGS) entry which is preliminary data.</text>
</comment>
<keyword evidence="2" id="KW-1185">Reference proteome</keyword>
<evidence type="ECO:0000313" key="1">
    <source>
        <dbReference type="EMBL" id="ERL56977.1"/>
    </source>
</evidence>
<dbReference type="STRING" id="1354303.M917_0174"/>
<evidence type="ECO:0000313" key="2">
    <source>
        <dbReference type="Proteomes" id="UP000016761"/>
    </source>
</evidence>